<dbReference type="SUPFAM" id="SSF161098">
    <property type="entry name" value="MetI-like"/>
    <property type="match status" value="1"/>
</dbReference>
<evidence type="ECO:0000256" key="1">
    <source>
        <dbReference type="ARBA" id="ARBA00004651"/>
    </source>
</evidence>
<feature type="transmembrane region" description="Helical" evidence="7">
    <location>
        <begin position="273"/>
        <end position="295"/>
    </location>
</feature>
<name>A0ABP7MXB7_9MICO</name>
<feature type="transmembrane region" description="Helical" evidence="7">
    <location>
        <begin position="224"/>
        <end position="245"/>
    </location>
</feature>
<dbReference type="InterPro" id="IPR000515">
    <property type="entry name" value="MetI-like"/>
</dbReference>
<dbReference type="PROSITE" id="PS50928">
    <property type="entry name" value="ABC_TM1"/>
    <property type="match status" value="1"/>
</dbReference>
<protein>
    <submittedName>
        <fullName evidence="9">ABC transporter permease</fullName>
    </submittedName>
</protein>
<comment type="caution">
    <text evidence="9">The sequence shown here is derived from an EMBL/GenBank/DDBJ whole genome shotgun (WGS) entry which is preliminary data.</text>
</comment>
<evidence type="ECO:0000313" key="9">
    <source>
        <dbReference type="EMBL" id="GAA3932162.1"/>
    </source>
</evidence>
<comment type="subcellular location">
    <subcellularLocation>
        <location evidence="1 7">Cell membrane</location>
        <topology evidence="1 7">Multi-pass membrane protein</topology>
    </subcellularLocation>
</comment>
<feature type="domain" description="ABC transmembrane type-1" evidence="8">
    <location>
        <begin position="62"/>
        <end position="288"/>
    </location>
</feature>
<keyword evidence="4 7" id="KW-0812">Transmembrane</keyword>
<keyword evidence="5 7" id="KW-1133">Transmembrane helix</keyword>
<evidence type="ECO:0000256" key="4">
    <source>
        <dbReference type="ARBA" id="ARBA00022692"/>
    </source>
</evidence>
<keyword evidence="3" id="KW-1003">Cell membrane</keyword>
<gene>
    <name evidence="9" type="ORF">GCM10022383_08400</name>
</gene>
<keyword evidence="2 7" id="KW-0813">Transport</keyword>
<dbReference type="Proteomes" id="UP001501591">
    <property type="component" value="Unassembled WGS sequence"/>
</dbReference>
<feature type="transmembrane region" description="Helical" evidence="7">
    <location>
        <begin position="68"/>
        <end position="88"/>
    </location>
</feature>
<dbReference type="Pfam" id="PF00528">
    <property type="entry name" value="BPD_transp_1"/>
    <property type="match status" value="1"/>
</dbReference>
<evidence type="ECO:0000256" key="5">
    <source>
        <dbReference type="ARBA" id="ARBA00022989"/>
    </source>
</evidence>
<sequence length="309" mass="32751">MLLVLREGTPTPEEYARVRTALGLDGSLFEQFSQFLGQLASFEFGTSLISGRSVGQELLLRMPTTLQLTLIAMLCTVLFATIASYIVAVKRSSIAGKVLRAYARTAGAVPDFVLGVISIFLFFLVLGWAPAPIGLVSATQNLPPSFTGFALLDAILAGDLVIIGSILAHLALPVLVLTLGYAPLIMKILIISIESAVDAPATRFRVSTGSSRLMVMVSIFRRSAPPAVVVCGMLFASLLGGSMILDELFSLNGVGQFAIGAIDTNDFPVMQGFLVLTAGIALVVYLVVDLTNMILDPRRRPGASQEGTA</sequence>
<dbReference type="InterPro" id="IPR035906">
    <property type="entry name" value="MetI-like_sf"/>
</dbReference>
<proteinExistence type="inferred from homology"/>
<comment type="similarity">
    <text evidence="7">Belongs to the binding-protein-dependent transport system permease family.</text>
</comment>
<keyword evidence="6 7" id="KW-0472">Membrane</keyword>
<feature type="transmembrane region" description="Helical" evidence="7">
    <location>
        <begin position="109"/>
        <end position="129"/>
    </location>
</feature>
<evidence type="ECO:0000256" key="7">
    <source>
        <dbReference type="RuleBase" id="RU363032"/>
    </source>
</evidence>
<dbReference type="Gene3D" id="1.10.3720.10">
    <property type="entry name" value="MetI-like"/>
    <property type="match status" value="1"/>
</dbReference>
<feature type="transmembrane region" description="Helical" evidence="7">
    <location>
        <begin position="149"/>
        <end position="182"/>
    </location>
</feature>
<dbReference type="PANTHER" id="PTHR43163:SF6">
    <property type="entry name" value="DIPEPTIDE TRANSPORT SYSTEM PERMEASE PROTEIN DPPB-RELATED"/>
    <property type="match status" value="1"/>
</dbReference>
<reference evidence="10" key="1">
    <citation type="journal article" date="2019" name="Int. J. Syst. Evol. Microbiol.">
        <title>The Global Catalogue of Microorganisms (GCM) 10K type strain sequencing project: providing services to taxonomists for standard genome sequencing and annotation.</title>
        <authorList>
            <consortium name="The Broad Institute Genomics Platform"/>
            <consortium name="The Broad Institute Genome Sequencing Center for Infectious Disease"/>
            <person name="Wu L."/>
            <person name="Ma J."/>
        </authorList>
    </citation>
    <scope>NUCLEOTIDE SEQUENCE [LARGE SCALE GENOMIC DNA]</scope>
    <source>
        <strain evidence="10">JCM 17024</strain>
    </source>
</reference>
<evidence type="ECO:0000313" key="10">
    <source>
        <dbReference type="Proteomes" id="UP001501591"/>
    </source>
</evidence>
<evidence type="ECO:0000256" key="6">
    <source>
        <dbReference type="ARBA" id="ARBA00023136"/>
    </source>
</evidence>
<accession>A0ABP7MXB7</accession>
<dbReference type="EMBL" id="BAABCP010000001">
    <property type="protein sequence ID" value="GAA3932162.1"/>
    <property type="molecule type" value="Genomic_DNA"/>
</dbReference>
<dbReference type="PANTHER" id="PTHR43163">
    <property type="entry name" value="DIPEPTIDE TRANSPORT SYSTEM PERMEASE PROTEIN DPPB-RELATED"/>
    <property type="match status" value="1"/>
</dbReference>
<evidence type="ECO:0000256" key="3">
    <source>
        <dbReference type="ARBA" id="ARBA00022475"/>
    </source>
</evidence>
<evidence type="ECO:0000259" key="8">
    <source>
        <dbReference type="PROSITE" id="PS50928"/>
    </source>
</evidence>
<organism evidence="9 10">
    <name type="scientific">Microbacterium soli</name>
    <dbReference type="NCBI Taxonomy" id="446075"/>
    <lineage>
        <taxon>Bacteria</taxon>
        <taxon>Bacillati</taxon>
        <taxon>Actinomycetota</taxon>
        <taxon>Actinomycetes</taxon>
        <taxon>Micrococcales</taxon>
        <taxon>Microbacteriaceae</taxon>
        <taxon>Microbacterium</taxon>
    </lineage>
</organism>
<keyword evidence="10" id="KW-1185">Reference proteome</keyword>
<evidence type="ECO:0000256" key="2">
    <source>
        <dbReference type="ARBA" id="ARBA00022448"/>
    </source>
</evidence>